<gene>
    <name evidence="1" type="ORF">NCTC10293_01283</name>
</gene>
<accession>A0A378R6U0</accession>
<dbReference type="OrthoDB" id="8613201at2"/>
<organism evidence="1 2">
    <name type="scientific">Moraxella caviae</name>
    <dbReference type="NCBI Taxonomy" id="34060"/>
    <lineage>
        <taxon>Bacteria</taxon>
        <taxon>Pseudomonadati</taxon>
        <taxon>Pseudomonadota</taxon>
        <taxon>Gammaproteobacteria</taxon>
        <taxon>Moraxellales</taxon>
        <taxon>Moraxellaceae</taxon>
        <taxon>Moraxella</taxon>
    </lineage>
</organism>
<reference evidence="1 2" key="1">
    <citation type="submission" date="2018-06" db="EMBL/GenBank/DDBJ databases">
        <authorList>
            <consortium name="Pathogen Informatics"/>
            <person name="Doyle S."/>
        </authorList>
    </citation>
    <scope>NUCLEOTIDE SEQUENCE [LARGE SCALE GENOMIC DNA]</scope>
    <source>
        <strain evidence="1 2">NCTC10293</strain>
    </source>
</reference>
<protein>
    <submittedName>
        <fullName evidence="1">Uncharacterized protein</fullName>
    </submittedName>
</protein>
<dbReference type="Proteomes" id="UP000255279">
    <property type="component" value="Unassembled WGS sequence"/>
</dbReference>
<evidence type="ECO:0000313" key="1">
    <source>
        <dbReference type="EMBL" id="STZ13705.1"/>
    </source>
</evidence>
<sequence length="481" mass="56225">MSNTSLENKQLTYCDGCGNLKPDIHRRYLNKAYCTACYVRCFVKKPCPKCGKDARLLKNDTHNVCERCLRSVPCIRCGKVAKSTARTPYGIACQSCYQRYFTEKKTCYECNKQAVNVSRYSAVPHDEPICAPCAQKYTHKTCPCCGRYRKLVQTDKGEMCQKCHDLGQIPCSGCQKPMWAGRGQRCHECYLRERLTREIELNKHLFRNPNIKESYANFIEWLAETRGYGWTVEKHLKYIDFFAHCDKTWGEIPSYKKLVIEFKPDGLRTYLNALRWLIETNQVKVDKQLKTEMAEEQRIEQLLAKLGKTTPPIILKYLDYLHTRRLERGTSITTLRLSLQPVVDMYHQFELKDENTPSQAQLDAYLAIKSGQRASLMSFLPFLRNNYGVELRAKVKDTKDELSIQSKRKEVEKRLMALINSENPLSKKEQIEWFMLSMLFFHKKEITKKALKSATITDYTEEDMFLLVHESKEYWIPKYKA</sequence>
<evidence type="ECO:0000313" key="2">
    <source>
        <dbReference type="Proteomes" id="UP000255279"/>
    </source>
</evidence>
<dbReference type="RefSeq" id="WP_143821584.1">
    <property type="nucleotide sequence ID" value="NZ_MUXU01000048.1"/>
</dbReference>
<proteinExistence type="predicted"/>
<dbReference type="EMBL" id="UGQE01000002">
    <property type="protein sequence ID" value="STZ13705.1"/>
    <property type="molecule type" value="Genomic_DNA"/>
</dbReference>
<name>A0A378R6U0_9GAMM</name>
<dbReference type="AlphaFoldDB" id="A0A378R6U0"/>